<protein>
    <submittedName>
        <fullName evidence="1">Uncharacterized protein</fullName>
    </submittedName>
</protein>
<dbReference type="OrthoDB" id="1808476at2"/>
<dbReference type="KEGG" id="dae:Dtox_1731"/>
<evidence type="ECO:0000313" key="2">
    <source>
        <dbReference type="Proteomes" id="UP000002217"/>
    </source>
</evidence>
<sequence>MNNSNNDMDLVMKDILVGLKLKFVKPILEDNNRTVSKLEDFKEREDLHFQQVLNKINELEKKIDQCPVLILEAIRNAIEQAGEN</sequence>
<dbReference type="Proteomes" id="UP000002217">
    <property type="component" value="Chromosome"/>
</dbReference>
<evidence type="ECO:0000313" key="1">
    <source>
        <dbReference type="EMBL" id="ACV62588.1"/>
    </source>
</evidence>
<dbReference type="STRING" id="485916.Dtox_1731"/>
<accession>C8VX12</accession>
<organism evidence="1 2">
    <name type="scientific">Desulfofarcimen acetoxidans (strain ATCC 49208 / DSM 771 / KCTC 5769 / VKM B-1644 / 5575)</name>
    <name type="common">Desulfotomaculum acetoxidans</name>
    <dbReference type="NCBI Taxonomy" id="485916"/>
    <lineage>
        <taxon>Bacteria</taxon>
        <taxon>Bacillati</taxon>
        <taxon>Bacillota</taxon>
        <taxon>Clostridia</taxon>
        <taxon>Eubacteriales</taxon>
        <taxon>Peptococcaceae</taxon>
        <taxon>Desulfofarcimen</taxon>
    </lineage>
</organism>
<dbReference type="EMBL" id="CP001720">
    <property type="protein sequence ID" value="ACV62588.1"/>
    <property type="molecule type" value="Genomic_DNA"/>
</dbReference>
<reference evidence="1 2" key="1">
    <citation type="journal article" date="2009" name="Stand. Genomic Sci.">
        <title>Complete genome sequence of Desulfotomaculum acetoxidans type strain (5575).</title>
        <authorList>
            <person name="Spring S."/>
            <person name="Lapidus A."/>
            <person name="Schroder M."/>
            <person name="Gleim D."/>
            <person name="Sims D."/>
            <person name="Meincke L."/>
            <person name="Glavina Del Rio T."/>
            <person name="Tice H."/>
            <person name="Copeland A."/>
            <person name="Cheng J.F."/>
            <person name="Lucas S."/>
            <person name="Chen F."/>
            <person name="Nolan M."/>
            <person name="Bruce D."/>
            <person name="Goodwin L."/>
            <person name="Pitluck S."/>
            <person name="Ivanova N."/>
            <person name="Mavromatis K."/>
            <person name="Mikhailova N."/>
            <person name="Pati A."/>
            <person name="Chen A."/>
            <person name="Palaniappan K."/>
            <person name="Land M."/>
            <person name="Hauser L."/>
            <person name="Chang Y.J."/>
            <person name="Jeffries C.D."/>
            <person name="Chain P."/>
            <person name="Saunders E."/>
            <person name="Brettin T."/>
            <person name="Detter J.C."/>
            <person name="Goker M."/>
            <person name="Bristow J."/>
            <person name="Eisen J.A."/>
            <person name="Markowitz V."/>
            <person name="Hugenholtz P."/>
            <person name="Kyrpides N.C."/>
            <person name="Klenk H.P."/>
            <person name="Han C."/>
        </authorList>
    </citation>
    <scope>NUCLEOTIDE SEQUENCE [LARGE SCALE GENOMIC DNA]</scope>
    <source>
        <strain evidence="2">ATCC 49208 / DSM 771 / VKM B-1644</strain>
    </source>
</reference>
<keyword evidence="2" id="KW-1185">Reference proteome</keyword>
<dbReference type="HOGENOM" id="CLU_189782_0_0_9"/>
<name>C8VX12_DESAS</name>
<dbReference type="RefSeq" id="WP_015757299.1">
    <property type="nucleotide sequence ID" value="NC_013216.1"/>
</dbReference>
<dbReference type="AlphaFoldDB" id="C8VX12"/>
<gene>
    <name evidence="1" type="ordered locus">Dtox_1731</name>
</gene>
<proteinExistence type="predicted"/>